<dbReference type="EMBL" id="JADBGQ010000008">
    <property type="protein sequence ID" value="KAG5384072.1"/>
    <property type="molecule type" value="Genomic_DNA"/>
</dbReference>
<comment type="caution">
    <text evidence="1">The sequence shown here is derived from an EMBL/GenBank/DDBJ whole genome shotgun (WGS) entry which is preliminary data.</text>
</comment>
<gene>
    <name evidence="1" type="primary">A09p033840.1_BraROA</name>
    <name evidence="1" type="ORF">IGI04_035542</name>
</gene>
<name>A0ABQ7LCU9_BRACM</name>
<protein>
    <submittedName>
        <fullName evidence="1">Uncharacterized protein</fullName>
    </submittedName>
</protein>
<reference evidence="1 2" key="1">
    <citation type="submission" date="2021-03" db="EMBL/GenBank/DDBJ databases">
        <authorList>
            <person name="King G.J."/>
            <person name="Bancroft I."/>
            <person name="Baten A."/>
            <person name="Bloomfield J."/>
            <person name="Borpatragohain P."/>
            <person name="He Z."/>
            <person name="Irish N."/>
            <person name="Irwin J."/>
            <person name="Liu K."/>
            <person name="Mauleon R.P."/>
            <person name="Moore J."/>
            <person name="Morris R."/>
            <person name="Ostergaard L."/>
            <person name="Wang B."/>
            <person name="Wells R."/>
        </authorList>
    </citation>
    <scope>NUCLEOTIDE SEQUENCE [LARGE SCALE GENOMIC DNA]</scope>
    <source>
        <strain evidence="1">R-o-18</strain>
        <tissue evidence="1">Leaf</tissue>
    </source>
</reference>
<accession>A0ABQ7LCU9</accession>
<proteinExistence type="predicted"/>
<sequence>MAATKMFFRSGFDTHVFQIWRSGFDIPVFRYKADLGRLMGRLLKYNALERLPKSEGRLAGSLLTESSSISSGTYPEVFWANISGKKTDFIASTSEITCLAHMSLLQAPRISNKSDPPNIVSFNGSMNHKKFRIKILGFFG</sequence>
<evidence type="ECO:0000313" key="2">
    <source>
        <dbReference type="Proteomes" id="UP000823674"/>
    </source>
</evidence>
<organism evidence="1 2">
    <name type="scientific">Brassica rapa subsp. trilocularis</name>
    <dbReference type="NCBI Taxonomy" id="1813537"/>
    <lineage>
        <taxon>Eukaryota</taxon>
        <taxon>Viridiplantae</taxon>
        <taxon>Streptophyta</taxon>
        <taxon>Embryophyta</taxon>
        <taxon>Tracheophyta</taxon>
        <taxon>Spermatophyta</taxon>
        <taxon>Magnoliopsida</taxon>
        <taxon>eudicotyledons</taxon>
        <taxon>Gunneridae</taxon>
        <taxon>Pentapetalae</taxon>
        <taxon>rosids</taxon>
        <taxon>malvids</taxon>
        <taxon>Brassicales</taxon>
        <taxon>Brassicaceae</taxon>
        <taxon>Brassiceae</taxon>
        <taxon>Brassica</taxon>
    </lineage>
</organism>
<dbReference type="Proteomes" id="UP000823674">
    <property type="component" value="Chromosome A09"/>
</dbReference>
<keyword evidence="2" id="KW-1185">Reference proteome</keyword>
<evidence type="ECO:0000313" key="1">
    <source>
        <dbReference type="EMBL" id="KAG5384072.1"/>
    </source>
</evidence>